<feature type="active site" description="Proton acceptor" evidence="1">
    <location>
        <position position="164"/>
    </location>
</feature>
<dbReference type="Pfam" id="PF04378">
    <property type="entry name" value="RsmJ"/>
    <property type="match status" value="1"/>
</dbReference>
<feature type="binding site" evidence="1">
    <location>
        <position position="100"/>
    </location>
    <ligand>
        <name>S-adenosyl-L-methionine</name>
        <dbReference type="ChEBI" id="CHEBI:59789"/>
    </ligand>
</feature>
<evidence type="ECO:0000313" key="2">
    <source>
        <dbReference type="EMBL" id="QEW05401.1"/>
    </source>
</evidence>
<evidence type="ECO:0000256" key="1">
    <source>
        <dbReference type="HAMAP-Rule" id="MF_00934"/>
    </source>
</evidence>
<feature type="site" description="Interaction with substrate rRNA" evidence="1">
    <location>
        <position position="4"/>
    </location>
</feature>
<dbReference type="GO" id="GO:0070475">
    <property type="term" value="P:rRNA base methylation"/>
    <property type="evidence" value="ECO:0007669"/>
    <property type="project" value="UniProtKB-UniRule"/>
</dbReference>
<proteinExistence type="inferred from homology"/>
<comment type="catalytic activity">
    <reaction evidence="1">
        <text>adenosine(2030) in 23S rRNA + S-adenosyl-L-methionine = N(6)-methyladenosine(2030) in 23S rRNA + S-adenosyl-L-homocysteine + H(+)</text>
        <dbReference type="Rhea" id="RHEA:43736"/>
        <dbReference type="Rhea" id="RHEA-COMP:10668"/>
        <dbReference type="Rhea" id="RHEA-COMP:10669"/>
        <dbReference type="ChEBI" id="CHEBI:15378"/>
        <dbReference type="ChEBI" id="CHEBI:57856"/>
        <dbReference type="ChEBI" id="CHEBI:59789"/>
        <dbReference type="ChEBI" id="CHEBI:74411"/>
        <dbReference type="ChEBI" id="CHEBI:74449"/>
        <dbReference type="EC" id="2.1.1.266"/>
    </reaction>
</comment>
<keyword evidence="1" id="KW-0694">RNA-binding</keyword>
<comment type="similarity">
    <text evidence="1">Belongs to the RlmJ family.</text>
</comment>
<organism evidence="2 3">
    <name type="scientific">Nitrincola iocasae</name>
    <dbReference type="NCBI Taxonomy" id="2614693"/>
    <lineage>
        <taxon>Bacteria</taxon>
        <taxon>Pseudomonadati</taxon>
        <taxon>Pseudomonadota</taxon>
        <taxon>Gammaproteobacteria</taxon>
        <taxon>Oceanospirillales</taxon>
        <taxon>Oceanospirillaceae</taxon>
        <taxon>Nitrincola</taxon>
    </lineage>
</organism>
<dbReference type="EC" id="2.1.1.266" evidence="1"/>
<dbReference type="InterPro" id="IPR029063">
    <property type="entry name" value="SAM-dependent_MTases_sf"/>
</dbReference>
<comment type="function">
    <text evidence="1">Specifically methylates the adenine in position 2030 of 23S rRNA.</text>
</comment>
<dbReference type="GO" id="GO:0003723">
    <property type="term" value="F:RNA binding"/>
    <property type="evidence" value="ECO:0007669"/>
    <property type="project" value="UniProtKB-UniRule"/>
</dbReference>
<dbReference type="PANTHER" id="PTHR37426:SF1">
    <property type="entry name" value="RIBOSOMAL RNA LARGE SUBUNIT METHYLTRANSFERASE J"/>
    <property type="match status" value="1"/>
</dbReference>
<dbReference type="HAMAP" id="MF_00934">
    <property type="entry name" value="23SrRNA_methyltr_J"/>
    <property type="match status" value="1"/>
</dbReference>
<keyword evidence="1 2" id="KW-0808">Transferase</keyword>
<dbReference type="PANTHER" id="PTHR37426">
    <property type="entry name" value="RIBOSOMAL RNA LARGE SUBUNIT METHYLTRANSFERASE J"/>
    <property type="match status" value="1"/>
</dbReference>
<dbReference type="KEGG" id="nik:F5I99_02210"/>
<dbReference type="Gene3D" id="3.40.50.150">
    <property type="entry name" value="Vaccinia Virus protein VP39"/>
    <property type="match status" value="1"/>
</dbReference>
<dbReference type="Proteomes" id="UP000325606">
    <property type="component" value="Chromosome"/>
</dbReference>
<dbReference type="InterPro" id="IPR007473">
    <property type="entry name" value="RlmJ"/>
</dbReference>
<name>A0A5J6LAK3_9GAMM</name>
<gene>
    <name evidence="1" type="primary">rlmJ</name>
    <name evidence="2" type="ORF">F5I99_02210</name>
</gene>
<dbReference type="SUPFAM" id="SSF53335">
    <property type="entry name" value="S-adenosyl-L-methionine-dependent methyltransferases"/>
    <property type="match status" value="1"/>
</dbReference>
<dbReference type="EMBL" id="CP044222">
    <property type="protein sequence ID" value="QEW05401.1"/>
    <property type="molecule type" value="Genomic_DNA"/>
</dbReference>
<feature type="binding site" evidence="1">
    <location>
        <position position="19"/>
    </location>
    <ligand>
        <name>S-adenosyl-L-methionine</name>
        <dbReference type="ChEBI" id="CHEBI:59789"/>
    </ligand>
</feature>
<dbReference type="GO" id="GO:0036307">
    <property type="term" value="F:23S rRNA (adenine(2030)-N(6))-methyltransferase activity"/>
    <property type="evidence" value="ECO:0007669"/>
    <property type="project" value="UniProtKB-UniRule"/>
</dbReference>
<keyword evidence="3" id="KW-1185">Reference proteome</keyword>
<sequence>MLSYLHGYHAGNFADLHKHHLLVCLLTALNRKDKPWNYLETHAGKAHYSLGSEESEKTAEYREGIARLWSQQGLPDSVAVYLEQIRAVNPEGRLDFYPGSPALAAGMAREADRLHLMELHPGEVQQLKQAFNGRTDVAVHHRDGYEGVLALLPPRPNRGLVLIDPSYEVKSEYDQVAAFLPKALKRWPNGCYAVWYPLLPAGRWKMMVESIRRSGIRNILRSELWVRNASDQGMYGSGMLIINPPWPLADTLQQSEPWLAECLAQDTGAGQSISWLVEE</sequence>
<keyword evidence="1" id="KW-0949">S-adenosyl-L-methionine</keyword>
<protein>
    <recommendedName>
        <fullName evidence="1">Ribosomal RNA large subunit methyltransferase J</fullName>
        <ecNumber evidence="1">2.1.1.266</ecNumber>
    </recommendedName>
    <alternativeName>
        <fullName evidence="1">23S rRNA (adenine(2030)-N6)-methyltransferase</fullName>
    </alternativeName>
    <alternativeName>
        <fullName evidence="1">23S rRNA m6A2030 methyltransferase</fullName>
    </alternativeName>
</protein>
<keyword evidence="1 2" id="KW-0489">Methyltransferase</keyword>
<dbReference type="AlphaFoldDB" id="A0A5J6LAK3"/>
<dbReference type="RefSeq" id="WP_151053446.1">
    <property type="nucleotide sequence ID" value="NZ_CP044222.1"/>
</dbReference>
<feature type="binding site" evidence="1">
    <location>
        <position position="118"/>
    </location>
    <ligand>
        <name>S-adenosyl-L-methionine</name>
        <dbReference type="ChEBI" id="CHEBI:59789"/>
    </ligand>
</feature>
<comment type="subunit">
    <text evidence="1">Monomer.</text>
</comment>
<evidence type="ECO:0000313" key="3">
    <source>
        <dbReference type="Proteomes" id="UP000325606"/>
    </source>
</evidence>
<dbReference type="GO" id="GO:0005829">
    <property type="term" value="C:cytosol"/>
    <property type="evidence" value="ECO:0007669"/>
    <property type="project" value="TreeGrafter"/>
</dbReference>
<feature type="binding site" evidence="1">
    <location>
        <position position="164"/>
    </location>
    <ligand>
        <name>S-adenosyl-L-methionine</name>
        <dbReference type="ChEBI" id="CHEBI:59789"/>
    </ligand>
</feature>
<accession>A0A5J6LAK3</accession>
<keyword evidence="1" id="KW-0698">rRNA processing</keyword>
<feature type="binding site" evidence="1">
    <location>
        <position position="42"/>
    </location>
    <ligand>
        <name>S-adenosyl-L-methionine</name>
        <dbReference type="ChEBI" id="CHEBI:59789"/>
    </ligand>
</feature>
<feature type="binding site" evidence="1">
    <location>
        <begin position="143"/>
        <end position="144"/>
    </location>
    <ligand>
        <name>S-adenosyl-L-methionine</name>
        <dbReference type="ChEBI" id="CHEBI:59789"/>
    </ligand>
</feature>
<reference evidence="2 3" key="1">
    <citation type="submission" date="2019-09" db="EMBL/GenBank/DDBJ databases">
        <title>Nitrincola iocasae sp. nov., a bacterium isolated from the sediment collected at a cold seep field in South China Sea.</title>
        <authorList>
            <person name="Zhang H."/>
            <person name="Wang H."/>
            <person name="Li C."/>
        </authorList>
    </citation>
    <scope>NUCLEOTIDE SEQUENCE [LARGE SCALE GENOMIC DNA]</scope>
    <source>
        <strain evidence="2 3">KXZD1103</strain>
    </source>
</reference>